<name>A0A4S1X979_9SPHN</name>
<proteinExistence type="predicted"/>
<organism evidence="3 4">
    <name type="scientific">Sphingomonas gei</name>
    <dbReference type="NCBI Taxonomy" id="1395960"/>
    <lineage>
        <taxon>Bacteria</taxon>
        <taxon>Pseudomonadati</taxon>
        <taxon>Pseudomonadota</taxon>
        <taxon>Alphaproteobacteria</taxon>
        <taxon>Sphingomonadales</taxon>
        <taxon>Sphingomonadaceae</taxon>
        <taxon>Sphingomonas</taxon>
    </lineage>
</organism>
<accession>A0A4S1X979</accession>
<keyword evidence="4" id="KW-1185">Reference proteome</keyword>
<dbReference type="EMBL" id="SRXT01000005">
    <property type="protein sequence ID" value="TGX52794.1"/>
    <property type="molecule type" value="Genomic_DNA"/>
</dbReference>
<reference evidence="3 4" key="1">
    <citation type="submission" date="2019-04" db="EMBL/GenBank/DDBJ databases">
        <title>Sphingomonas psychrotolerans sp. nov., isolated from soil in the Tianshan Mountains, Xinjiang, China.</title>
        <authorList>
            <person name="Luo Y."/>
            <person name="Sheng H."/>
        </authorList>
    </citation>
    <scope>NUCLEOTIDE SEQUENCE [LARGE SCALE GENOMIC DNA]</scope>
    <source>
        <strain evidence="3 4">ZFGT-11</strain>
    </source>
</reference>
<feature type="transmembrane region" description="Helical" evidence="1">
    <location>
        <begin position="12"/>
        <end position="34"/>
    </location>
</feature>
<evidence type="ECO:0000256" key="1">
    <source>
        <dbReference type="SAM" id="Phobius"/>
    </source>
</evidence>
<dbReference type="OrthoDB" id="7306064at2"/>
<evidence type="ECO:0000313" key="3">
    <source>
        <dbReference type="EMBL" id="TGX52794.1"/>
    </source>
</evidence>
<sequence>MIRLFTSLRRDSRGAALIEFAIISPVFLTVIMGFGELSYQAYVRAVLSGAMQKAGRDSTIQGAGARTDALDQKVIAMVRTVAKNATFSSTRKNYAQFGNIAPEAFTDANANGIRDAGECFGDINGNGIWDADPGKSGQGGAGDVAVYTVTMTYPRLFPVAGWFGWGSNQTLTATTTLKNQPYASQATTAVANICT</sequence>
<feature type="domain" description="TadE-like" evidence="2">
    <location>
        <begin position="14"/>
        <end position="56"/>
    </location>
</feature>
<dbReference type="InterPro" id="IPR012495">
    <property type="entry name" value="TadE-like_dom"/>
</dbReference>
<protein>
    <submittedName>
        <fullName evidence="3">Pilus assembly protein</fullName>
    </submittedName>
</protein>
<comment type="caution">
    <text evidence="3">The sequence shown here is derived from an EMBL/GenBank/DDBJ whole genome shotgun (WGS) entry which is preliminary data.</text>
</comment>
<keyword evidence="1" id="KW-0472">Membrane</keyword>
<keyword evidence="1" id="KW-0812">Transmembrane</keyword>
<dbReference type="Pfam" id="PF07811">
    <property type="entry name" value="TadE"/>
    <property type="match status" value="1"/>
</dbReference>
<gene>
    <name evidence="3" type="ORF">E5A73_14230</name>
</gene>
<keyword evidence="1" id="KW-1133">Transmembrane helix</keyword>
<dbReference type="AlphaFoldDB" id="A0A4S1X979"/>
<dbReference type="RefSeq" id="WP_135964500.1">
    <property type="nucleotide sequence ID" value="NZ_SRXT01000005.1"/>
</dbReference>
<dbReference type="Proteomes" id="UP000306147">
    <property type="component" value="Unassembled WGS sequence"/>
</dbReference>
<evidence type="ECO:0000259" key="2">
    <source>
        <dbReference type="Pfam" id="PF07811"/>
    </source>
</evidence>
<evidence type="ECO:0000313" key="4">
    <source>
        <dbReference type="Proteomes" id="UP000306147"/>
    </source>
</evidence>